<dbReference type="RefSeq" id="WP_245701093.1">
    <property type="nucleotide sequence ID" value="NZ_FMYH01000004.1"/>
</dbReference>
<dbReference type="STRING" id="1814289.SAMN05216410_2403"/>
<dbReference type="InterPro" id="IPR025997">
    <property type="entry name" value="SBP_2_dom"/>
</dbReference>
<dbReference type="InterPro" id="IPR028082">
    <property type="entry name" value="Peripla_BP_I"/>
</dbReference>
<comment type="subcellular location">
    <subcellularLocation>
        <location evidence="1">Cell envelope</location>
    </subcellularLocation>
</comment>
<proteinExistence type="predicted"/>
<dbReference type="Pfam" id="PF13407">
    <property type="entry name" value="Peripla_BP_4"/>
    <property type="match status" value="1"/>
</dbReference>
<reference evidence="4 5" key="1">
    <citation type="submission" date="2016-09" db="EMBL/GenBank/DDBJ databases">
        <authorList>
            <person name="Capua I."/>
            <person name="De Benedictis P."/>
            <person name="Joannis T."/>
            <person name="Lombin L.H."/>
            <person name="Cattoli G."/>
        </authorList>
    </citation>
    <scope>NUCLEOTIDE SEQUENCE [LARGE SCALE GENOMIC DNA]</scope>
    <source>
        <strain evidence="4 5">ISLP-3</strain>
    </source>
</reference>
<dbReference type="SUPFAM" id="SSF53822">
    <property type="entry name" value="Periplasmic binding protein-like I"/>
    <property type="match status" value="1"/>
</dbReference>
<evidence type="ECO:0000259" key="3">
    <source>
        <dbReference type="Pfam" id="PF13407"/>
    </source>
</evidence>
<evidence type="ECO:0000256" key="1">
    <source>
        <dbReference type="ARBA" id="ARBA00004196"/>
    </source>
</evidence>
<dbReference type="PANTHER" id="PTHR30036">
    <property type="entry name" value="D-XYLOSE-BINDING PERIPLASMIC PROTEIN"/>
    <property type="match status" value="1"/>
</dbReference>
<dbReference type="EMBL" id="FMYH01000004">
    <property type="protein sequence ID" value="SDC85727.1"/>
    <property type="molecule type" value="Genomic_DNA"/>
</dbReference>
<dbReference type="NCBIfam" id="NF040907">
    <property type="entry name" value="ChvE"/>
    <property type="match status" value="1"/>
</dbReference>
<dbReference type="AlphaFoldDB" id="A0A1G6Q265"/>
<evidence type="ECO:0000256" key="2">
    <source>
        <dbReference type="ARBA" id="ARBA00022729"/>
    </source>
</evidence>
<organism evidence="4 5">
    <name type="scientific">Sanguibacter gelidistatuariae</name>
    <dbReference type="NCBI Taxonomy" id="1814289"/>
    <lineage>
        <taxon>Bacteria</taxon>
        <taxon>Bacillati</taxon>
        <taxon>Actinomycetota</taxon>
        <taxon>Actinomycetes</taxon>
        <taxon>Micrococcales</taxon>
        <taxon>Sanguibacteraceae</taxon>
        <taxon>Sanguibacter</taxon>
    </lineage>
</organism>
<dbReference type="Gene3D" id="3.40.50.2300">
    <property type="match status" value="2"/>
</dbReference>
<evidence type="ECO:0000313" key="4">
    <source>
        <dbReference type="EMBL" id="SDC85727.1"/>
    </source>
</evidence>
<name>A0A1G6Q265_9MICO</name>
<sequence length="372" mass="38925">MNRSSVRAWAAAASAVLVTGIGLGGCSFVTGTTDIVQLVGVAMPTTTSLRWIEDGNNVKAQLEDLGYAVELVYAENDVPTQVAQVEAMISHGADLLIIGSVDGTALKDQLASAAAAGIPIISYDRLIRDSPDVDYYATFDNLRVGTQQATSLLQGLGVLDAAGEPTGAAGPFAIEVFAGSPDDNNATVFYEGAFAVLQPYIDSGVLVIPSGETDFQTIAIQAWDPVLGGERMDALLSTTYTSSTEVIDGILSPYDGISRAVIESLKTAGYGTGDRPLPVVSGQDAELPSVQSIIAGEQYSTIYKDTRQLAEVTVAMGDALLKGAEPETNDITSYDNGTGIVPTYLLGPLVVTQATYQSILVGGGYYTEDELR</sequence>
<dbReference type="CDD" id="cd19994">
    <property type="entry name" value="PBP1_ChvE"/>
    <property type="match status" value="1"/>
</dbReference>
<keyword evidence="5" id="KW-1185">Reference proteome</keyword>
<dbReference type="PROSITE" id="PS51257">
    <property type="entry name" value="PROKAR_LIPOPROTEIN"/>
    <property type="match status" value="1"/>
</dbReference>
<evidence type="ECO:0000313" key="5">
    <source>
        <dbReference type="Proteomes" id="UP000199039"/>
    </source>
</evidence>
<accession>A0A1G6Q265</accession>
<keyword evidence="2" id="KW-0732">Signal</keyword>
<dbReference type="Proteomes" id="UP000199039">
    <property type="component" value="Unassembled WGS sequence"/>
</dbReference>
<dbReference type="PANTHER" id="PTHR30036:SF1">
    <property type="entry name" value="D-XYLOSE-BINDING PERIPLASMIC PROTEIN"/>
    <property type="match status" value="1"/>
</dbReference>
<keyword evidence="4" id="KW-0813">Transport</keyword>
<dbReference type="GO" id="GO:0030246">
    <property type="term" value="F:carbohydrate binding"/>
    <property type="evidence" value="ECO:0007669"/>
    <property type="project" value="TreeGrafter"/>
</dbReference>
<feature type="domain" description="Periplasmic binding protein" evidence="3">
    <location>
        <begin position="39"/>
        <end position="324"/>
    </location>
</feature>
<dbReference type="GO" id="GO:0030288">
    <property type="term" value="C:outer membrane-bounded periplasmic space"/>
    <property type="evidence" value="ECO:0007669"/>
    <property type="project" value="TreeGrafter"/>
</dbReference>
<keyword evidence="4" id="KW-0762">Sugar transport</keyword>
<dbReference type="InterPro" id="IPR049784">
    <property type="entry name" value="ChvE-like"/>
</dbReference>
<dbReference type="InterPro" id="IPR050555">
    <property type="entry name" value="Bact_Solute-Bind_Prot2"/>
</dbReference>
<protein>
    <submittedName>
        <fullName evidence="4">Putative multiple sugar transport system substrate-binding protein</fullName>
    </submittedName>
</protein>
<gene>
    <name evidence="4" type="ORF">SAMN05216410_2403</name>
</gene>